<organism evidence="2 3">
    <name type="scientific">Candidatus Nomurabacteria bacterium GW2011_GWB1_37_5</name>
    <dbReference type="NCBI Taxonomy" id="1618742"/>
    <lineage>
        <taxon>Bacteria</taxon>
        <taxon>Candidatus Nomuraibacteriota</taxon>
    </lineage>
</organism>
<dbReference type="Proteomes" id="UP000033876">
    <property type="component" value="Unassembled WGS sequence"/>
</dbReference>
<reference evidence="2 3" key="1">
    <citation type="journal article" date="2015" name="Nature">
        <title>rRNA introns, odd ribosomes, and small enigmatic genomes across a large radiation of phyla.</title>
        <authorList>
            <person name="Brown C.T."/>
            <person name="Hug L.A."/>
            <person name="Thomas B.C."/>
            <person name="Sharon I."/>
            <person name="Castelle C.J."/>
            <person name="Singh A."/>
            <person name="Wilkins M.J."/>
            <person name="Williams K.H."/>
            <person name="Banfield J.F."/>
        </authorList>
    </citation>
    <scope>NUCLEOTIDE SEQUENCE [LARGE SCALE GENOMIC DNA]</scope>
</reference>
<evidence type="ECO:0000256" key="1">
    <source>
        <dbReference type="SAM" id="MobiDB-lite"/>
    </source>
</evidence>
<evidence type="ECO:0000313" key="3">
    <source>
        <dbReference type="Proteomes" id="UP000033876"/>
    </source>
</evidence>
<evidence type="ECO:0000313" key="2">
    <source>
        <dbReference type="EMBL" id="KKQ35219.1"/>
    </source>
</evidence>
<name>A0A0G0JEM0_9BACT</name>
<dbReference type="EMBL" id="LBTF01000021">
    <property type="protein sequence ID" value="KKQ35219.1"/>
    <property type="molecule type" value="Genomic_DNA"/>
</dbReference>
<dbReference type="AlphaFoldDB" id="A0A0G0JEM0"/>
<accession>A0A0G0JEM0</accession>
<feature type="compositionally biased region" description="Basic and acidic residues" evidence="1">
    <location>
        <begin position="92"/>
        <end position="108"/>
    </location>
</feature>
<protein>
    <submittedName>
        <fullName evidence="2">Uncharacterized protein</fullName>
    </submittedName>
</protein>
<feature type="region of interest" description="Disordered" evidence="1">
    <location>
        <begin position="92"/>
        <end position="121"/>
    </location>
</feature>
<sequence>MKKGKKTCKIHAKRSLKSKIAKKRKIVTMTDKQMFELEQSINADMERRLAGSPEDGGIIEVMDKLYGPGPEPDDYFEGEISNELNLNDLRQESKSFTRESSVKSKESVRGASEFRVGPLKR</sequence>
<gene>
    <name evidence="2" type="ORF">US50_C0021G0008</name>
</gene>
<proteinExistence type="predicted"/>
<comment type="caution">
    <text evidence="2">The sequence shown here is derived from an EMBL/GenBank/DDBJ whole genome shotgun (WGS) entry which is preliminary data.</text>
</comment>